<feature type="compositionally biased region" description="Basic residues" evidence="11">
    <location>
        <begin position="237"/>
        <end position="250"/>
    </location>
</feature>
<dbReference type="InterPro" id="IPR018165">
    <property type="entry name" value="Ala-tRNA-synth_IIc_core"/>
</dbReference>
<dbReference type="Pfam" id="PF02272">
    <property type="entry name" value="DHHA1"/>
    <property type="match status" value="1"/>
</dbReference>
<proteinExistence type="inferred from homology"/>
<feature type="coiled-coil region" evidence="10">
    <location>
        <begin position="345"/>
        <end position="372"/>
    </location>
</feature>
<evidence type="ECO:0000256" key="3">
    <source>
        <dbReference type="ARBA" id="ARBA00022555"/>
    </source>
</evidence>
<accession>A0A4U5M0Z9</accession>
<reference evidence="13 14" key="2">
    <citation type="journal article" date="2019" name="G3 (Bethesda)">
        <title>Hybrid Assembly of the Genome of the Entomopathogenic Nematode Steinernema carpocapsae Identifies the X-Chromosome.</title>
        <authorList>
            <person name="Serra L."/>
            <person name="Macchietto M."/>
            <person name="Macias-Munoz A."/>
            <person name="McGill C.J."/>
            <person name="Rodriguez I.M."/>
            <person name="Rodriguez B."/>
            <person name="Murad R."/>
            <person name="Mortazavi A."/>
        </authorList>
    </citation>
    <scope>NUCLEOTIDE SEQUENCE [LARGE SCALE GENOMIC DNA]</scope>
    <source>
        <strain evidence="13 14">ALL</strain>
    </source>
</reference>
<organism evidence="13 14">
    <name type="scientific">Steinernema carpocapsae</name>
    <name type="common">Entomopathogenic nematode</name>
    <dbReference type="NCBI Taxonomy" id="34508"/>
    <lineage>
        <taxon>Eukaryota</taxon>
        <taxon>Metazoa</taxon>
        <taxon>Ecdysozoa</taxon>
        <taxon>Nematoda</taxon>
        <taxon>Chromadorea</taxon>
        <taxon>Rhabditida</taxon>
        <taxon>Tylenchina</taxon>
        <taxon>Panagrolaimomorpha</taxon>
        <taxon>Strongyloidoidea</taxon>
        <taxon>Steinernematidae</taxon>
        <taxon>Steinernema</taxon>
    </lineage>
</organism>
<evidence type="ECO:0000256" key="10">
    <source>
        <dbReference type="SAM" id="Coils"/>
    </source>
</evidence>
<evidence type="ECO:0000313" key="14">
    <source>
        <dbReference type="Proteomes" id="UP000298663"/>
    </source>
</evidence>
<keyword evidence="7" id="KW-0694">RNA-binding</keyword>
<evidence type="ECO:0000256" key="6">
    <source>
        <dbReference type="ARBA" id="ARBA00022840"/>
    </source>
</evidence>
<dbReference type="Gene3D" id="2.40.30.130">
    <property type="match status" value="1"/>
</dbReference>
<protein>
    <recommendedName>
        <fullName evidence="2">alanine--tRNA ligase</fullName>
        <ecNumber evidence="2">6.1.1.7</ecNumber>
    </recommendedName>
</protein>
<reference evidence="13 14" key="1">
    <citation type="journal article" date="2015" name="Genome Biol.">
        <title>Comparative genomics of Steinernema reveals deeply conserved gene regulatory networks.</title>
        <authorList>
            <person name="Dillman A.R."/>
            <person name="Macchietto M."/>
            <person name="Porter C.F."/>
            <person name="Rogers A."/>
            <person name="Williams B."/>
            <person name="Antoshechkin I."/>
            <person name="Lee M.M."/>
            <person name="Goodwin Z."/>
            <person name="Lu X."/>
            <person name="Lewis E.E."/>
            <person name="Goodrich-Blair H."/>
            <person name="Stock S.P."/>
            <person name="Adams B.J."/>
            <person name="Sternberg P.W."/>
            <person name="Mortazavi A."/>
        </authorList>
    </citation>
    <scope>NUCLEOTIDE SEQUENCE [LARGE SCALE GENOMIC DNA]</scope>
    <source>
        <strain evidence="13 14">ALL</strain>
    </source>
</reference>
<dbReference type="Pfam" id="PF01411">
    <property type="entry name" value="tRNA-synt_2c"/>
    <property type="match status" value="1"/>
</dbReference>
<sequence>MAEEQKLNVDMEQYEAAKKRAHELSAAGVGKVRETLDLDVHAIAELQAKGVPTTDDSPKYRYTHDTNKKGLESTYNFELCTGKVLALRKDGQFVQALSSGDEGVVIVDKTCFYAEQGGQIYDTGVFSKVGDEETEFNVKDCQVRGGYIVFVGETEGTISVGDELAQNFDQDRRALIMKNHTGTHVLNYALRNVLANVEQKGSLVAPDRMRFDFTAKAALTADQVKQAEQKAQELINTHKRSHRSSPRLRRSTGSVPSSERSTRIPLGSSVWESPSKSFWPTRRATPPRLLLSSSAVAHGKNHCADPDRNQTHLQNVGHIGRLVISSEEAIAKGQRRIVALTGPAADKAIHRADRMEQRVNEIKAEVEADKDIVNDRVKFKETGKRVNELVEELNPMVLPYWRKDVIRKMAKEIQKTLDAYDRAAKAVVEKKILVEAKELAAEFNGDRRFLVHVFSPGAPGKALDNALKQMKNVPVAMAFSVDEDAGKVFVAAKVEQELVKSKDFKANDWVNKICEVIGGRGGGKPVQALGSGDQVAKIDEALELARQLAEAKLV</sequence>
<keyword evidence="14" id="KW-1185">Reference proteome</keyword>
<evidence type="ECO:0000256" key="9">
    <source>
        <dbReference type="ARBA" id="ARBA00023146"/>
    </source>
</evidence>
<name>A0A4U5M0Z9_STECR</name>
<dbReference type="InterPro" id="IPR050058">
    <property type="entry name" value="Ala-tRNA_ligase"/>
</dbReference>
<dbReference type="OrthoDB" id="5864241at2759"/>
<evidence type="ECO:0000256" key="11">
    <source>
        <dbReference type="SAM" id="MobiDB-lite"/>
    </source>
</evidence>
<dbReference type="PANTHER" id="PTHR11777">
    <property type="entry name" value="ALANYL-TRNA SYNTHETASE"/>
    <property type="match status" value="1"/>
</dbReference>
<dbReference type="InterPro" id="IPR018163">
    <property type="entry name" value="Thr/Ala-tRNA-synth_IIc_edit"/>
</dbReference>
<dbReference type="PANTHER" id="PTHR11777:SF9">
    <property type="entry name" value="ALANINE--TRNA LIGASE, CYTOPLASMIC"/>
    <property type="match status" value="1"/>
</dbReference>
<evidence type="ECO:0000256" key="5">
    <source>
        <dbReference type="ARBA" id="ARBA00022741"/>
    </source>
</evidence>
<gene>
    <name evidence="13" type="ORF">L596_026301</name>
</gene>
<dbReference type="GO" id="GO:0006419">
    <property type="term" value="P:alanyl-tRNA aminoacylation"/>
    <property type="evidence" value="ECO:0007669"/>
    <property type="project" value="InterPro"/>
</dbReference>
<keyword evidence="3" id="KW-0820">tRNA-binding</keyword>
<dbReference type="GO" id="GO:0000049">
    <property type="term" value="F:tRNA binding"/>
    <property type="evidence" value="ECO:0007669"/>
    <property type="project" value="UniProtKB-KW"/>
</dbReference>
<dbReference type="Gene3D" id="3.10.310.40">
    <property type="match status" value="1"/>
</dbReference>
<dbReference type="GO" id="GO:0005739">
    <property type="term" value="C:mitochondrion"/>
    <property type="evidence" value="ECO:0007669"/>
    <property type="project" value="TreeGrafter"/>
</dbReference>
<keyword evidence="6" id="KW-0067">ATP-binding</keyword>
<dbReference type="Gene3D" id="3.30.980.10">
    <property type="entry name" value="Threonyl-trna Synthetase, Chain A, domain 2"/>
    <property type="match status" value="2"/>
</dbReference>
<dbReference type="GO" id="GO:0004813">
    <property type="term" value="F:alanine-tRNA ligase activity"/>
    <property type="evidence" value="ECO:0007669"/>
    <property type="project" value="UniProtKB-EC"/>
</dbReference>
<keyword evidence="5" id="KW-0547">Nucleotide-binding</keyword>
<dbReference type="InterPro" id="IPR009000">
    <property type="entry name" value="Transl_B-barrel_sf"/>
</dbReference>
<dbReference type="EC" id="6.1.1.7" evidence="2"/>
<dbReference type="FunFam" id="3.10.310.40:FF:000002">
    <property type="entry name" value="alanine--tRNA ligase, cytoplasmic"/>
    <property type="match status" value="1"/>
</dbReference>
<evidence type="ECO:0000259" key="12">
    <source>
        <dbReference type="PROSITE" id="PS50860"/>
    </source>
</evidence>
<evidence type="ECO:0000256" key="4">
    <source>
        <dbReference type="ARBA" id="ARBA00022598"/>
    </source>
</evidence>
<dbReference type="FunFam" id="3.30.980.10:FF:000004">
    <property type="entry name" value="Alanine--tRNA ligase, cytoplasmic"/>
    <property type="match status" value="1"/>
</dbReference>
<dbReference type="SUPFAM" id="SSF50447">
    <property type="entry name" value="Translation proteins"/>
    <property type="match status" value="1"/>
</dbReference>
<evidence type="ECO:0000256" key="1">
    <source>
        <dbReference type="ARBA" id="ARBA00008226"/>
    </source>
</evidence>
<comment type="caution">
    <text evidence="13">The sequence shown here is derived from an EMBL/GenBank/DDBJ whole genome shotgun (WGS) entry which is preliminary data.</text>
</comment>
<evidence type="ECO:0000256" key="7">
    <source>
        <dbReference type="ARBA" id="ARBA00022884"/>
    </source>
</evidence>
<dbReference type="InterPro" id="IPR003156">
    <property type="entry name" value="DHHA1_dom"/>
</dbReference>
<dbReference type="GO" id="GO:0002161">
    <property type="term" value="F:aminoacyl-tRNA deacylase activity"/>
    <property type="evidence" value="ECO:0007669"/>
    <property type="project" value="TreeGrafter"/>
</dbReference>
<feature type="domain" description="Alanyl-transfer RNA synthetases family profile" evidence="12">
    <location>
        <begin position="1"/>
        <end position="351"/>
    </location>
</feature>
<keyword evidence="9" id="KW-0030">Aminoacyl-tRNA synthetase</keyword>
<dbReference type="STRING" id="34508.A0A4U5M0Z9"/>
<keyword evidence="10" id="KW-0175">Coiled coil</keyword>
<dbReference type="EMBL" id="AZBU02000010">
    <property type="protein sequence ID" value="TKR62320.1"/>
    <property type="molecule type" value="Genomic_DNA"/>
</dbReference>
<dbReference type="SUPFAM" id="SSF55186">
    <property type="entry name" value="ThrRS/AlaRS common domain"/>
    <property type="match status" value="1"/>
</dbReference>
<dbReference type="GO" id="GO:0005524">
    <property type="term" value="F:ATP binding"/>
    <property type="evidence" value="ECO:0007669"/>
    <property type="project" value="UniProtKB-KW"/>
</dbReference>
<feature type="region of interest" description="Disordered" evidence="11">
    <location>
        <begin position="234"/>
        <end position="268"/>
    </location>
</feature>
<dbReference type="AlphaFoldDB" id="A0A4U5M0Z9"/>
<keyword evidence="4" id="KW-0436">Ligase</keyword>
<keyword evidence="8" id="KW-0648">Protein biosynthesis</keyword>
<comment type="similarity">
    <text evidence="1">Belongs to the class-II aminoacyl-tRNA synthetase family.</text>
</comment>
<dbReference type="PROSITE" id="PS50860">
    <property type="entry name" value="AA_TRNA_LIGASE_II_ALA"/>
    <property type="match status" value="1"/>
</dbReference>
<evidence type="ECO:0000256" key="2">
    <source>
        <dbReference type="ARBA" id="ARBA00013168"/>
    </source>
</evidence>
<dbReference type="Proteomes" id="UP000298663">
    <property type="component" value="Unassembled WGS sequence"/>
</dbReference>
<evidence type="ECO:0000313" key="13">
    <source>
        <dbReference type="EMBL" id="TKR62320.1"/>
    </source>
</evidence>
<dbReference type="InterPro" id="IPR018164">
    <property type="entry name" value="Ala-tRNA-synth_IIc_N"/>
</dbReference>
<evidence type="ECO:0000256" key="8">
    <source>
        <dbReference type="ARBA" id="ARBA00022917"/>
    </source>
</evidence>